<evidence type="ECO:0000256" key="1">
    <source>
        <dbReference type="ARBA" id="ARBA00004123"/>
    </source>
</evidence>
<evidence type="ECO:0000256" key="5">
    <source>
        <dbReference type="ARBA" id="ARBA00023242"/>
    </source>
</evidence>
<dbReference type="InterPro" id="IPR036388">
    <property type="entry name" value="WH-like_DNA-bd_sf"/>
</dbReference>
<dbReference type="GO" id="GO:0005666">
    <property type="term" value="C:RNA polymerase III complex"/>
    <property type="evidence" value="ECO:0007669"/>
    <property type="project" value="InterPro"/>
</dbReference>
<dbReference type="GO" id="GO:0006383">
    <property type="term" value="P:transcription by RNA polymerase III"/>
    <property type="evidence" value="ECO:0007669"/>
    <property type="project" value="InterPro"/>
</dbReference>
<name>A0AAF0YBE3_9TREE</name>
<dbReference type="PANTHER" id="PTHR12780">
    <property type="entry name" value="RNA POLYMERASE III DNA DIRECTED , 39KD SUBUNIT-RELATED"/>
    <property type="match status" value="1"/>
</dbReference>
<proteinExistence type="inferred from homology"/>
<protein>
    <submittedName>
        <fullName evidence="7">DNA-directed RNA polymerase III subunit rpc6</fullName>
    </submittedName>
</protein>
<feature type="region of interest" description="Disordered" evidence="6">
    <location>
        <begin position="555"/>
        <end position="612"/>
    </location>
</feature>
<evidence type="ECO:0000256" key="4">
    <source>
        <dbReference type="ARBA" id="ARBA00023163"/>
    </source>
</evidence>
<evidence type="ECO:0000256" key="3">
    <source>
        <dbReference type="ARBA" id="ARBA00022478"/>
    </source>
</evidence>
<keyword evidence="5" id="KW-0539">Nucleus</keyword>
<dbReference type="RefSeq" id="XP_062629699.1">
    <property type="nucleotide sequence ID" value="XM_062773716.1"/>
</dbReference>
<gene>
    <name evidence="7" type="primary">rpc6_1</name>
    <name evidence="7" type="ORF">LOC62_05G007192</name>
</gene>
<evidence type="ECO:0000256" key="2">
    <source>
        <dbReference type="ARBA" id="ARBA00011038"/>
    </source>
</evidence>
<dbReference type="InterPro" id="IPR036390">
    <property type="entry name" value="WH_DNA-bd_sf"/>
</dbReference>
<dbReference type="SUPFAM" id="SSF46785">
    <property type="entry name" value="Winged helix' DNA-binding domain"/>
    <property type="match status" value="1"/>
</dbReference>
<keyword evidence="4" id="KW-0804">Transcription</keyword>
<dbReference type="InterPro" id="IPR007832">
    <property type="entry name" value="RNA_pol_Rpc34"/>
</dbReference>
<dbReference type="Gene3D" id="1.10.10.10">
    <property type="entry name" value="Winged helix-like DNA-binding domain superfamily/Winged helix DNA-binding domain"/>
    <property type="match status" value="1"/>
</dbReference>
<dbReference type="EMBL" id="CP086718">
    <property type="protein sequence ID" value="WOO83673.1"/>
    <property type="molecule type" value="Genomic_DNA"/>
</dbReference>
<keyword evidence="3 7" id="KW-0240">DNA-directed RNA polymerase</keyword>
<comment type="subcellular location">
    <subcellularLocation>
        <location evidence="1">Nucleus</location>
    </subcellularLocation>
</comment>
<organism evidence="7 8">
    <name type="scientific">Vanrija pseudolonga</name>
    <dbReference type="NCBI Taxonomy" id="143232"/>
    <lineage>
        <taxon>Eukaryota</taxon>
        <taxon>Fungi</taxon>
        <taxon>Dikarya</taxon>
        <taxon>Basidiomycota</taxon>
        <taxon>Agaricomycotina</taxon>
        <taxon>Tremellomycetes</taxon>
        <taxon>Trichosporonales</taxon>
        <taxon>Trichosporonaceae</taxon>
        <taxon>Vanrija</taxon>
    </lineage>
</organism>
<reference evidence="7" key="1">
    <citation type="submission" date="2023-10" db="EMBL/GenBank/DDBJ databases">
        <authorList>
            <person name="Noh H."/>
        </authorList>
    </citation>
    <scope>NUCLEOTIDE SEQUENCE</scope>
    <source>
        <strain evidence="7">DUCC4014</strain>
    </source>
</reference>
<comment type="similarity">
    <text evidence="2">Belongs to the eukaryotic RPC34/RPC39 RNA polymerase subunit family.</text>
</comment>
<feature type="compositionally biased region" description="Acidic residues" evidence="6">
    <location>
        <begin position="420"/>
        <end position="438"/>
    </location>
</feature>
<feature type="compositionally biased region" description="Acidic residues" evidence="6">
    <location>
        <begin position="585"/>
        <end position="612"/>
    </location>
</feature>
<evidence type="ECO:0000313" key="8">
    <source>
        <dbReference type="Proteomes" id="UP000827549"/>
    </source>
</evidence>
<dbReference type="AlphaFoldDB" id="A0AAF0YBE3"/>
<feature type="compositionally biased region" description="Basic and acidic residues" evidence="6">
    <location>
        <begin position="377"/>
        <end position="394"/>
    </location>
</feature>
<sequence>MSAKLSSVEQKVYNKVMASKKKAMTLPQIEAAIPGLSKKELNTAINNIVKFKLFAPTKSNEGAVIFHAVAVEAAKKQNTLTIEQQFVLGIIEKAGNKGISKSMTSLQVNPDVMPRSQVLKCVDSLEKLGLIKSFKSVNVGFSGVKAGADEQGPITPLFILANLNPPEDIAGGIWFDESKEYDSAFVDTLKEVVLGFVTNKTFPNQKGKDSISKLVANPIHPIGKTPALPTPEQVLRYILATKVTSAALSVKNVMEIARALELDGLIEAIKPVGGVSVEQRYESDSDGEPAPKRRRAKDSDDEIDPEERARRERKNREKLKAKLKEKKREEKRREKEKKARAKEKEKEKRRKEKEKEKRRKEKDRKRKERDQKKKGKSKESKYIDSDDEPLRELDDSSPVAPKRKRVIESGSESDPISSDSDTDSSSDSDTDSDSDSDSDVSSVASEDIDSGHISLKPKSSTVGISANPFFSSDGSNTLIDLDDQAVVYRATRRLTIPLGQMQAPCGGCPQFNFCEEDGPVNPSGCSYFSDWLSGTNGGWTAEVKAEKAAKAAEEEKARRRALAEANGEPDPEQVNGDETVLYEEGVYEEGGEYEEGDYAEEEDYEENGDLNF</sequence>
<dbReference type="Pfam" id="PF05158">
    <property type="entry name" value="RNA_pol_Rpc34"/>
    <property type="match status" value="2"/>
</dbReference>
<evidence type="ECO:0000313" key="7">
    <source>
        <dbReference type="EMBL" id="WOO83673.1"/>
    </source>
</evidence>
<feature type="region of interest" description="Disordered" evidence="6">
    <location>
        <begin position="277"/>
        <end position="476"/>
    </location>
</feature>
<dbReference type="InterPro" id="IPR016049">
    <property type="entry name" value="RNA_pol_Rpc34-like"/>
</dbReference>
<evidence type="ECO:0000256" key="6">
    <source>
        <dbReference type="SAM" id="MobiDB-lite"/>
    </source>
</evidence>
<dbReference type="Proteomes" id="UP000827549">
    <property type="component" value="Chromosome 5"/>
</dbReference>
<keyword evidence="8" id="KW-1185">Reference proteome</keyword>
<feature type="compositionally biased region" description="Basic and acidic residues" evidence="6">
    <location>
        <begin position="306"/>
        <end position="346"/>
    </location>
</feature>
<feature type="compositionally biased region" description="Polar residues" evidence="6">
    <location>
        <begin position="457"/>
        <end position="476"/>
    </location>
</feature>
<feature type="compositionally biased region" description="Basic residues" evidence="6">
    <location>
        <begin position="347"/>
        <end position="376"/>
    </location>
</feature>
<accession>A0AAF0YBE3</accession>
<dbReference type="GeneID" id="87810366"/>
<feature type="compositionally biased region" description="Low complexity" evidence="6">
    <location>
        <begin position="409"/>
        <end position="419"/>
    </location>
</feature>